<accession>A0A2T0UCM9</accession>
<evidence type="ECO:0000313" key="2">
    <source>
        <dbReference type="EMBL" id="PRY55644.1"/>
    </source>
</evidence>
<feature type="domain" description="Ribbon-helix-helix protein CopG" evidence="1">
    <location>
        <begin position="3"/>
        <end position="38"/>
    </location>
</feature>
<comment type="caution">
    <text evidence="2">The sequence shown here is derived from an EMBL/GenBank/DDBJ whole genome shotgun (WGS) entry which is preliminary data.</text>
</comment>
<dbReference type="CDD" id="cd21631">
    <property type="entry name" value="RHH_CopG_NikR-like"/>
    <property type="match status" value="1"/>
</dbReference>
<dbReference type="AlphaFoldDB" id="A0A2T0UCM9"/>
<evidence type="ECO:0000259" key="1">
    <source>
        <dbReference type="Pfam" id="PF01402"/>
    </source>
</evidence>
<organism evidence="2 3">
    <name type="scientific">Knoellia remsis</name>
    <dbReference type="NCBI Taxonomy" id="407159"/>
    <lineage>
        <taxon>Bacteria</taxon>
        <taxon>Bacillati</taxon>
        <taxon>Actinomycetota</taxon>
        <taxon>Actinomycetes</taxon>
        <taxon>Micrococcales</taxon>
        <taxon>Intrasporangiaceae</taxon>
        <taxon>Knoellia</taxon>
    </lineage>
</organism>
<dbReference type="RefSeq" id="WP_218279269.1">
    <property type="nucleotide sequence ID" value="NZ_PVTI01000022.1"/>
</dbReference>
<dbReference type="InterPro" id="IPR002145">
    <property type="entry name" value="CopG"/>
</dbReference>
<sequence>MTLRTDAELDAALTELAEAEGTSKQEVIRAAVLERRARMDHSTKVTDSAARQLDRWKDVIDRLGTV</sequence>
<dbReference type="EMBL" id="PVTI01000022">
    <property type="protein sequence ID" value="PRY55644.1"/>
    <property type="molecule type" value="Genomic_DNA"/>
</dbReference>
<evidence type="ECO:0000313" key="3">
    <source>
        <dbReference type="Proteomes" id="UP000237822"/>
    </source>
</evidence>
<dbReference type="GO" id="GO:0006355">
    <property type="term" value="P:regulation of DNA-templated transcription"/>
    <property type="evidence" value="ECO:0007669"/>
    <property type="project" value="InterPro"/>
</dbReference>
<reference evidence="2 3" key="1">
    <citation type="submission" date="2018-03" db="EMBL/GenBank/DDBJ databases">
        <title>Genomic Encyclopedia of Archaeal and Bacterial Type Strains, Phase II (KMG-II): from individual species to whole genera.</title>
        <authorList>
            <person name="Goeker M."/>
        </authorList>
    </citation>
    <scope>NUCLEOTIDE SEQUENCE [LARGE SCALE GENOMIC DNA]</scope>
    <source>
        <strain evidence="2 3">ATCC BAA-1496</strain>
    </source>
</reference>
<gene>
    <name evidence="2" type="ORF">BCF74_12228</name>
</gene>
<keyword evidence="3" id="KW-1185">Reference proteome</keyword>
<dbReference type="Pfam" id="PF01402">
    <property type="entry name" value="RHH_1"/>
    <property type="match status" value="1"/>
</dbReference>
<dbReference type="Proteomes" id="UP000237822">
    <property type="component" value="Unassembled WGS sequence"/>
</dbReference>
<proteinExistence type="predicted"/>
<name>A0A2T0UCM9_9MICO</name>
<protein>
    <submittedName>
        <fullName evidence="2">Ribbon-helix-helix CopG family protein</fullName>
    </submittedName>
</protein>